<feature type="domain" description="TIL" evidence="3">
    <location>
        <begin position="55"/>
        <end position="108"/>
    </location>
</feature>
<dbReference type="InterPro" id="IPR002919">
    <property type="entry name" value="TIL_dom"/>
</dbReference>
<dbReference type="InterPro" id="IPR036084">
    <property type="entry name" value="Ser_inhib-like_sf"/>
</dbReference>
<dbReference type="Pfam" id="PF01826">
    <property type="entry name" value="TIL"/>
    <property type="match status" value="1"/>
</dbReference>
<dbReference type="PANTHER" id="PTHR23259">
    <property type="entry name" value="RIDDLE"/>
    <property type="match status" value="1"/>
</dbReference>
<dbReference type="CDD" id="cd19941">
    <property type="entry name" value="TIL"/>
    <property type="match status" value="2"/>
</dbReference>
<dbReference type="EMBL" id="OC866358">
    <property type="protein sequence ID" value="CAD7632917.1"/>
    <property type="molecule type" value="Genomic_DNA"/>
</dbReference>
<sequence length="178" mass="19816">MNASILLPVRKTCTKSNEEHNSCGSSCAKTCQNKDKQMMCAAVCKDGCYCTICTKSNEEHNSCGSCEKTCQNKDKGLMCAAVCTDGCYCKEGYIRDEESGQCISPSKCPKVVILNKNLVNIEGTICTKSNEEYNDCGTCEKTCQNRHKWRRMGCIAACFHQCYCQTCTKNNEAYDECR</sequence>
<evidence type="ECO:0000313" key="4">
    <source>
        <dbReference type="EMBL" id="CAD7632917.1"/>
    </source>
</evidence>
<dbReference type="SUPFAM" id="SSF57567">
    <property type="entry name" value="Serine protease inhibitors"/>
    <property type="match status" value="1"/>
</dbReference>
<protein>
    <recommendedName>
        <fullName evidence="3">TIL domain-containing protein</fullName>
    </recommendedName>
</protein>
<dbReference type="EMBL" id="CAJPIZ010011783">
    <property type="protein sequence ID" value="CAG2113347.1"/>
    <property type="molecule type" value="Genomic_DNA"/>
</dbReference>
<dbReference type="Proteomes" id="UP000759131">
    <property type="component" value="Unassembled WGS sequence"/>
</dbReference>
<proteinExistence type="predicted"/>
<keyword evidence="5" id="KW-1185">Reference proteome</keyword>
<organism evidence="4">
    <name type="scientific">Medioppia subpectinata</name>
    <dbReference type="NCBI Taxonomy" id="1979941"/>
    <lineage>
        <taxon>Eukaryota</taxon>
        <taxon>Metazoa</taxon>
        <taxon>Ecdysozoa</taxon>
        <taxon>Arthropoda</taxon>
        <taxon>Chelicerata</taxon>
        <taxon>Arachnida</taxon>
        <taxon>Acari</taxon>
        <taxon>Acariformes</taxon>
        <taxon>Sarcoptiformes</taxon>
        <taxon>Oribatida</taxon>
        <taxon>Brachypylina</taxon>
        <taxon>Oppioidea</taxon>
        <taxon>Oppiidae</taxon>
        <taxon>Medioppia</taxon>
    </lineage>
</organism>
<dbReference type="InterPro" id="IPR051368">
    <property type="entry name" value="SerProtInhib-TIL_Domain"/>
</dbReference>
<dbReference type="Gene3D" id="2.10.25.10">
    <property type="entry name" value="Laminin"/>
    <property type="match status" value="1"/>
</dbReference>
<dbReference type="PANTHER" id="PTHR23259:SF70">
    <property type="entry name" value="ACCESSORY GLAND PROTEIN ACP62F-RELATED"/>
    <property type="match status" value="1"/>
</dbReference>
<gene>
    <name evidence="4" type="ORF">OSB1V03_LOCUS13316</name>
</gene>
<evidence type="ECO:0000313" key="5">
    <source>
        <dbReference type="Proteomes" id="UP000759131"/>
    </source>
</evidence>
<evidence type="ECO:0000256" key="2">
    <source>
        <dbReference type="ARBA" id="ARBA00023157"/>
    </source>
</evidence>
<evidence type="ECO:0000256" key="1">
    <source>
        <dbReference type="ARBA" id="ARBA00022690"/>
    </source>
</evidence>
<dbReference type="GO" id="GO:0030414">
    <property type="term" value="F:peptidase inhibitor activity"/>
    <property type="evidence" value="ECO:0007669"/>
    <property type="project" value="UniProtKB-KW"/>
</dbReference>
<evidence type="ECO:0000259" key="3">
    <source>
        <dbReference type="Pfam" id="PF01826"/>
    </source>
</evidence>
<keyword evidence="1" id="KW-0646">Protease inhibitor</keyword>
<dbReference type="AlphaFoldDB" id="A0A7R9L128"/>
<reference evidence="4" key="1">
    <citation type="submission" date="2020-11" db="EMBL/GenBank/DDBJ databases">
        <authorList>
            <person name="Tran Van P."/>
        </authorList>
    </citation>
    <scope>NUCLEOTIDE SEQUENCE</scope>
</reference>
<feature type="non-terminal residue" evidence="4">
    <location>
        <position position="1"/>
    </location>
</feature>
<accession>A0A7R9L128</accession>
<dbReference type="OrthoDB" id="6486101at2759"/>
<name>A0A7R9L128_9ACAR</name>
<keyword evidence="2" id="KW-1015">Disulfide bond</keyword>